<dbReference type="Proteomes" id="UP000756530">
    <property type="component" value="Unassembled WGS sequence"/>
</dbReference>
<dbReference type="InterPro" id="IPR007730">
    <property type="entry name" value="SPOR-like_dom"/>
</dbReference>
<sequence length="303" mass="31709">MNILTSRGLIVGFIATLALAGCEDGQMPEFLQSKTEVTRASTSNASTSKTIERDVEAPEVFQVADKGLWDGRPSLGGVWVAHPDATDPERVIIRNTTNAKFVVGVLYRPERQQPGPAFQVSSDAAQSLEMLAGQPADLNVTALRSEEVKVGGDDAPAEADDADIAAEQIASAPAVEATALDPIATASAAIDKAEAPSAKAGSTTSISDIAATMGDAPQVTKASASSLAKPFIQIGIFSVQQNADNTSESMRQAGMVPTIKPGKMNGKDFWRVIVGPSGSSSERAQLLKKIKDLGFTDAYFVTN</sequence>
<proteinExistence type="predicted"/>
<reference evidence="3 4" key="1">
    <citation type="submission" date="2021-05" db="EMBL/GenBank/DDBJ databases">
        <title>Culturable bacteria isolated from Daya Bay.</title>
        <authorList>
            <person name="Zheng W."/>
            <person name="Yu S."/>
            <person name="Huang Y."/>
        </authorList>
    </citation>
    <scope>NUCLEOTIDE SEQUENCE [LARGE SCALE GENOMIC DNA]</scope>
    <source>
        <strain evidence="3 4">DP4N28-5</strain>
    </source>
</reference>
<accession>A0ABS6T0Q4</accession>
<gene>
    <name evidence="3" type="ORF">KJP28_07745</name>
</gene>
<feature type="domain" description="SPOR" evidence="2">
    <location>
        <begin position="224"/>
        <end position="303"/>
    </location>
</feature>
<feature type="signal peptide" evidence="1">
    <location>
        <begin position="1"/>
        <end position="20"/>
    </location>
</feature>
<dbReference type="PROSITE" id="PS51257">
    <property type="entry name" value="PROKAR_LIPOPROTEIN"/>
    <property type="match status" value="1"/>
</dbReference>
<feature type="chain" id="PRO_5047173361" evidence="1">
    <location>
        <begin position="21"/>
        <end position="303"/>
    </location>
</feature>
<evidence type="ECO:0000259" key="2">
    <source>
        <dbReference type="PROSITE" id="PS51724"/>
    </source>
</evidence>
<organism evidence="3 4">
    <name type="scientific">Maritimibacter dapengensis</name>
    <dbReference type="NCBI Taxonomy" id="2836868"/>
    <lineage>
        <taxon>Bacteria</taxon>
        <taxon>Pseudomonadati</taxon>
        <taxon>Pseudomonadota</taxon>
        <taxon>Alphaproteobacteria</taxon>
        <taxon>Rhodobacterales</taxon>
        <taxon>Roseobacteraceae</taxon>
        <taxon>Maritimibacter</taxon>
    </lineage>
</organism>
<dbReference type="PROSITE" id="PS51724">
    <property type="entry name" value="SPOR"/>
    <property type="match status" value="1"/>
</dbReference>
<dbReference type="Pfam" id="PF05036">
    <property type="entry name" value="SPOR"/>
    <property type="match status" value="1"/>
</dbReference>
<name>A0ABS6T0Q4_9RHOB</name>
<protein>
    <submittedName>
        <fullName evidence="3">SPOR domain-containing protein</fullName>
    </submittedName>
</protein>
<keyword evidence="1" id="KW-0732">Signal</keyword>
<dbReference type="EMBL" id="JAHUZE010000002">
    <property type="protein sequence ID" value="MBV7378817.1"/>
    <property type="molecule type" value="Genomic_DNA"/>
</dbReference>
<comment type="caution">
    <text evidence="3">The sequence shown here is derived from an EMBL/GenBank/DDBJ whole genome shotgun (WGS) entry which is preliminary data.</text>
</comment>
<evidence type="ECO:0000313" key="3">
    <source>
        <dbReference type="EMBL" id="MBV7378817.1"/>
    </source>
</evidence>
<evidence type="ECO:0000256" key="1">
    <source>
        <dbReference type="SAM" id="SignalP"/>
    </source>
</evidence>
<evidence type="ECO:0000313" key="4">
    <source>
        <dbReference type="Proteomes" id="UP000756530"/>
    </source>
</evidence>
<keyword evidence="4" id="KW-1185">Reference proteome</keyword>